<reference evidence="1" key="1">
    <citation type="journal article" date="2022" name="G3 (Bethesda)">
        <title>High quality genome of the basidiomycete yeast Dioszegia hungarica PDD-24b-2 isolated from cloud water.</title>
        <authorList>
            <person name="Jarrige D."/>
            <person name="Haridas S."/>
            <person name="Bleykasten-Grosshans C."/>
            <person name="Joly M."/>
            <person name="Nadalig T."/>
            <person name="Sancelme M."/>
            <person name="Vuilleumier S."/>
            <person name="Grigoriev I.V."/>
            <person name="Amato P."/>
            <person name="Bringel F."/>
        </authorList>
    </citation>
    <scope>NUCLEOTIDE SEQUENCE</scope>
    <source>
        <strain evidence="1">PDD-24b-2</strain>
    </source>
</reference>
<sequence length="371" mass="40619">MTQLPPHIISNIARYAATVPDRQLDILALCSDAYLGAIPTLYHSPHLASSYDSFFLNTATNLPADFASLTPAQLVRSGHNKAAALRYVHHLHIDIPWFAQNKVYTAASREERVDIIRCEREEHDATEASKQLVAAFRSLEPIPIGNSIMPSLNSVQVGMRGGVRPALNDPSDYLPVREFFRALFRRTRPTVWCQNPARIAGIVSHIVGKSHAQRDIIPPEVHLHAYFSEVLEIRTGCTTFIYVHGAASASESDLAGLTRWLGESIRRSFSRPVMHEDPMPLRKTIVERTRIVISGLPVTGLTVPVAGSSTSAEPTGGGEGEAECGELRKMVERIRAAARGHHVGPQWYAPLQIEVRGPATTLPCPGCGVAP</sequence>
<evidence type="ECO:0000313" key="2">
    <source>
        <dbReference type="Proteomes" id="UP001164286"/>
    </source>
</evidence>
<dbReference type="EMBL" id="JAKWFO010000009">
    <property type="protein sequence ID" value="KAI9633429.1"/>
    <property type="molecule type" value="Genomic_DNA"/>
</dbReference>
<keyword evidence="2" id="KW-1185">Reference proteome</keyword>
<dbReference type="AlphaFoldDB" id="A0AA38H6W8"/>
<dbReference type="Proteomes" id="UP001164286">
    <property type="component" value="Unassembled WGS sequence"/>
</dbReference>
<dbReference type="RefSeq" id="XP_052943206.1">
    <property type="nucleotide sequence ID" value="XM_053090418.1"/>
</dbReference>
<dbReference type="GeneID" id="77729623"/>
<organism evidence="1 2">
    <name type="scientific">Dioszegia hungarica</name>
    <dbReference type="NCBI Taxonomy" id="4972"/>
    <lineage>
        <taxon>Eukaryota</taxon>
        <taxon>Fungi</taxon>
        <taxon>Dikarya</taxon>
        <taxon>Basidiomycota</taxon>
        <taxon>Agaricomycotina</taxon>
        <taxon>Tremellomycetes</taxon>
        <taxon>Tremellales</taxon>
        <taxon>Bulleribasidiaceae</taxon>
        <taxon>Dioszegia</taxon>
    </lineage>
</organism>
<accession>A0AA38H6W8</accession>
<protein>
    <submittedName>
        <fullName evidence="1">Uncharacterized protein</fullName>
    </submittedName>
</protein>
<proteinExistence type="predicted"/>
<gene>
    <name evidence="1" type="ORF">MKK02DRAFT_39050</name>
</gene>
<comment type="caution">
    <text evidence="1">The sequence shown here is derived from an EMBL/GenBank/DDBJ whole genome shotgun (WGS) entry which is preliminary data.</text>
</comment>
<evidence type="ECO:0000313" key="1">
    <source>
        <dbReference type="EMBL" id="KAI9633429.1"/>
    </source>
</evidence>
<name>A0AA38H6W8_9TREE</name>